<comment type="caution">
    <text evidence="2">The sequence shown here is derived from an EMBL/GenBank/DDBJ whole genome shotgun (WGS) entry which is preliminary data.</text>
</comment>
<keyword evidence="1" id="KW-0812">Transmembrane</keyword>
<protein>
    <submittedName>
        <fullName evidence="2">Uncharacterized protein</fullName>
    </submittedName>
</protein>
<feature type="transmembrane region" description="Helical" evidence="1">
    <location>
        <begin position="36"/>
        <end position="59"/>
    </location>
</feature>
<reference evidence="2 3" key="1">
    <citation type="submission" date="2019-06" db="EMBL/GenBank/DDBJ databases">
        <title>Sequencing the genomes of 1000 actinobacteria strains.</title>
        <authorList>
            <person name="Klenk H.-P."/>
        </authorList>
    </citation>
    <scope>NUCLEOTIDE SEQUENCE [LARGE SCALE GENOMIC DNA]</scope>
    <source>
        <strain evidence="2 3">DSM 41649</strain>
    </source>
</reference>
<dbReference type="RefSeq" id="WP_145791546.1">
    <property type="nucleotide sequence ID" value="NZ_BAAABR010000006.1"/>
</dbReference>
<accession>A0A561ERV1</accession>
<feature type="transmembrane region" description="Helical" evidence="1">
    <location>
        <begin position="106"/>
        <end position="133"/>
    </location>
</feature>
<evidence type="ECO:0000256" key="1">
    <source>
        <dbReference type="SAM" id="Phobius"/>
    </source>
</evidence>
<dbReference type="Proteomes" id="UP000318416">
    <property type="component" value="Unassembled WGS sequence"/>
</dbReference>
<sequence length="210" mass="21348">MPTQTLYRLAGWAGAISAAILLLNSARRGALIPDDLAFTHALAPLAEAFGLFLITGLYLADRQRSGTLGAVGYTLNFLGMAGLLGVEYILNLVFPELTKAQITSLVGGLTGVMFTASSIVFLAGAVVFGAALWRAGQAPRGAVAAYVLGATPVALRGVLPTATFPPGLLVMAVGVACLGITLIKRAPRLGLPAAGTVAPAGSARPAVRLP</sequence>
<evidence type="ECO:0000313" key="3">
    <source>
        <dbReference type="Proteomes" id="UP000318416"/>
    </source>
</evidence>
<proteinExistence type="predicted"/>
<keyword evidence="1" id="KW-0472">Membrane</keyword>
<dbReference type="EMBL" id="VIVR01000001">
    <property type="protein sequence ID" value="TWE18319.1"/>
    <property type="molecule type" value="Genomic_DNA"/>
</dbReference>
<evidence type="ECO:0000313" key="2">
    <source>
        <dbReference type="EMBL" id="TWE18319.1"/>
    </source>
</evidence>
<gene>
    <name evidence="2" type="ORF">FB465_3386</name>
</gene>
<feature type="transmembrane region" description="Helical" evidence="1">
    <location>
        <begin position="71"/>
        <end position="94"/>
    </location>
</feature>
<keyword evidence="1" id="KW-1133">Transmembrane helix</keyword>
<dbReference type="AlphaFoldDB" id="A0A561ERV1"/>
<name>A0A561ERV1_9ACTN</name>
<feature type="transmembrane region" description="Helical" evidence="1">
    <location>
        <begin position="164"/>
        <end position="183"/>
    </location>
</feature>
<feature type="transmembrane region" description="Helical" evidence="1">
    <location>
        <begin position="6"/>
        <end position="24"/>
    </location>
</feature>
<dbReference type="OrthoDB" id="3294508at2"/>
<organism evidence="2 3">
    <name type="scientific">Kitasatospora atroaurantiaca</name>
    <dbReference type="NCBI Taxonomy" id="285545"/>
    <lineage>
        <taxon>Bacteria</taxon>
        <taxon>Bacillati</taxon>
        <taxon>Actinomycetota</taxon>
        <taxon>Actinomycetes</taxon>
        <taxon>Kitasatosporales</taxon>
        <taxon>Streptomycetaceae</taxon>
        <taxon>Kitasatospora</taxon>
    </lineage>
</organism>
<keyword evidence="3" id="KW-1185">Reference proteome</keyword>